<feature type="domain" description="AMP-dependent synthetase/ligase" evidence="2">
    <location>
        <begin position="1"/>
        <end position="352"/>
    </location>
</feature>
<evidence type="ECO:0000259" key="2">
    <source>
        <dbReference type="Pfam" id="PF00501"/>
    </source>
</evidence>
<dbReference type="PROSITE" id="PS00455">
    <property type="entry name" value="AMP_BINDING"/>
    <property type="match status" value="1"/>
</dbReference>
<comment type="caution">
    <text evidence="4">The sequence shown here is derived from an EMBL/GenBank/DDBJ whole genome shotgun (WGS) entry which is preliminary data.</text>
</comment>
<evidence type="ECO:0000259" key="3">
    <source>
        <dbReference type="Pfam" id="PF13193"/>
    </source>
</evidence>
<dbReference type="Gene3D" id="3.30.300.30">
    <property type="match status" value="1"/>
</dbReference>
<dbReference type="SUPFAM" id="SSF56801">
    <property type="entry name" value="Acetyl-CoA synthetase-like"/>
    <property type="match status" value="1"/>
</dbReference>
<reference evidence="4 5" key="1">
    <citation type="journal article" date="2019" name="Int. J. Syst. Evol. Microbiol.">
        <title>The Global Catalogue of Microorganisms (GCM) 10K type strain sequencing project: providing services to taxonomists for standard genome sequencing and annotation.</title>
        <authorList>
            <consortium name="The Broad Institute Genomics Platform"/>
            <consortium name="The Broad Institute Genome Sequencing Center for Infectious Disease"/>
            <person name="Wu L."/>
            <person name="Ma J."/>
        </authorList>
    </citation>
    <scope>NUCLEOTIDE SEQUENCE [LARGE SCALE GENOMIC DNA]</scope>
    <source>
        <strain evidence="4 5">JCM 13004</strain>
    </source>
</reference>
<feature type="region of interest" description="Disordered" evidence="1">
    <location>
        <begin position="98"/>
        <end position="135"/>
    </location>
</feature>
<gene>
    <name evidence="4" type="ORF">GCM10009665_64190</name>
</gene>
<protein>
    <recommendedName>
        <fullName evidence="6">Nonribosomal peptide synthetase protein VioO</fullName>
    </recommendedName>
</protein>
<accession>A0ABN1X1B5</accession>
<dbReference type="InterPro" id="IPR025110">
    <property type="entry name" value="AMP-bd_C"/>
</dbReference>
<evidence type="ECO:0000256" key="1">
    <source>
        <dbReference type="SAM" id="MobiDB-lite"/>
    </source>
</evidence>
<dbReference type="InterPro" id="IPR042099">
    <property type="entry name" value="ANL_N_sf"/>
</dbReference>
<evidence type="ECO:0008006" key="6">
    <source>
        <dbReference type="Google" id="ProtNLM"/>
    </source>
</evidence>
<feature type="domain" description="AMP-binding enzyme C-terminal" evidence="3">
    <location>
        <begin position="409"/>
        <end position="513"/>
    </location>
</feature>
<dbReference type="InterPro" id="IPR020845">
    <property type="entry name" value="AMP-binding_CS"/>
</dbReference>
<sequence length="535" mass="56810">MSYRQLHAVVRTAALRLGPDPGTVAVHATHEPQTLIGLLAVLTAGGTYCPVDPAFPAARRQTMLAAAGCRVVIGAGLADDPSGLRGLDLSDLLTAHDEALDQPTPGGHTLSDLPWSDVSPADAPTGPASAAGGHLDPRTPAYILFTSGSTGAPKPVVTPRGAISATVHSLRELFGLTPEDRVLQFASLNWDTCFEEILPTLTAGAALVFDDEAHSGSFPRFLRMVEKLQVTVLDLPTAFWHELVLHLTEDQLALPDCLRLVIIGGEAVKASRLADWCTLDTGRIRLLNTYGCTETTLITHAVDLYGPLVPPLAAPWALTGQVPIGRALPHVRERVSEDGELLIGGPALALGYRDLPEPTAARFGTPLPDGERYFRTGDRVGRSPDGLLLHLGRLDHEIKVRGIRVDPAEVEAHIAAHPEVAAVAVTGVVLAGRAALVAYVVPRRTPARAEPGALLEPDALPEPPASEPRDLVPPEPARLDARVRAYLQASVPAHLVPSRITVVPELVHTASGKVDRAGSHQRHAAPQRVKESNFS</sequence>
<dbReference type="Proteomes" id="UP001500037">
    <property type="component" value="Unassembled WGS sequence"/>
</dbReference>
<dbReference type="Pfam" id="PF13193">
    <property type="entry name" value="AMP-binding_C"/>
    <property type="match status" value="1"/>
</dbReference>
<evidence type="ECO:0000313" key="4">
    <source>
        <dbReference type="EMBL" id="GAA1266311.1"/>
    </source>
</evidence>
<organism evidence="4 5">
    <name type="scientific">Kitasatospora nipponensis</name>
    <dbReference type="NCBI Taxonomy" id="258049"/>
    <lineage>
        <taxon>Bacteria</taxon>
        <taxon>Bacillati</taxon>
        <taxon>Actinomycetota</taxon>
        <taxon>Actinomycetes</taxon>
        <taxon>Kitasatosporales</taxon>
        <taxon>Streptomycetaceae</taxon>
        <taxon>Kitasatospora</taxon>
    </lineage>
</organism>
<dbReference type="InterPro" id="IPR045851">
    <property type="entry name" value="AMP-bd_C_sf"/>
</dbReference>
<dbReference type="PANTHER" id="PTHR45527">
    <property type="entry name" value="NONRIBOSOMAL PEPTIDE SYNTHETASE"/>
    <property type="match status" value="1"/>
</dbReference>
<dbReference type="PANTHER" id="PTHR45527:SF1">
    <property type="entry name" value="FATTY ACID SYNTHASE"/>
    <property type="match status" value="1"/>
</dbReference>
<dbReference type="EMBL" id="BAAALF010000175">
    <property type="protein sequence ID" value="GAA1266311.1"/>
    <property type="molecule type" value="Genomic_DNA"/>
</dbReference>
<feature type="region of interest" description="Disordered" evidence="1">
    <location>
        <begin position="512"/>
        <end position="535"/>
    </location>
</feature>
<dbReference type="Gene3D" id="3.40.50.12780">
    <property type="entry name" value="N-terminal domain of ligase-like"/>
    <property type="match status" value="1"/>
</dbReference>
<keyword evidence="5" id="KW-1185">Reference proteome</keyword>
<dbReference type="Pfam" id="PF00501">
    <property type="entry name" value="AMP-binding"/>
    <property type="match status" value="1"/>
</dbReference>
<evidence type="ECO:0000313" key="5">
    <source>
        <dbReference type="Proteomes" id="UP001500037"/>
    </source>
</evidence>
<feature type="region of interest" description="Disordered" evidence="1">
    <location>
        <begin position="450"/>
        <end position="474"/>
    </location>
</feature>
<proteinExistence type="predicted"/>
<name>A0ABN1X1B5_9ACTN</name>
<dbReference type="InterPro" id="IPR000873">
    <property type="entry name" value="AMP-dep_synth/lig_dom"/>
</dbReference>